<protein>
    <submittedName>
        <fullName evidence="1">Uncharacterized protein</fullName>
    </submittedName>
</protein>
<dbReference type="AlphaFoldDB" id="A0A1B6C6I8"/>
<accession>A0A1B6C6I8</accession>
<dbReference type="PANTHER" id="PTHR19871:SF28">
    <property type="entry name" value="AAA+ ATPASE DOMAIN-CONTAINING PROTEIN"/>
    <property type="match status" value="1"/>
</dbReference>
<feature type="non-terminal residue" evidence="1">
    <location>
        <position position="326"/>
    </location>
</feature>
<sequence length="326" mass="37166">MINDEVVEEVLQGNLEASRWAIPRLVKIFISSARDEFVEERRTLLESVGPELQSIYDSTGLEVELVDMHFGTSSDPLCDSFLYDDQLYEINQCHNVSRGCFFLCLVGKEKQNCPLPLSFTEDEFRDLTEAAKIQNLETEPLELCYKLTETCYILVKDSAEKNSKLFDQAFNILQSAAKDLSNTETPTRFSQFTRSAVEHQIHTAIDLSPNHVLGILREYSDDPEVSGNCSNHDLKSFIASSLPEENILKFNVPWKRGGIDSDWSEHETYLNNFQADVLQTLQTLINKNIEEKPEVNARNKTIQEVFKEALVHLALCQQYTSTKIPT</sequence>
<evidence type="ECO:0000313" key="1">
    <source>
        <dbReference type="EMBL" id="JAS09123.1"/>
    </source>
</evidence>
<dbReference type="EMBL" id="GEDC01028175">
    <property type="protein sequence ID" value="JAS09123.1"/>
    <property type="molecule type" value="Transcribed_RNA"/>
</dbReference>
<organism evidence="1">
    <name type="scientific">Clastoptera arizonana</name>
    <name type="common">Arizona spittle bug</name>
    <dbReference type="NCBI Taxonomy" id="38151"/>
    <lineage>
        <taxon>Eukaryota</taxon>
        <taxon>Metazoa</taxon>
        <taxon>Ecdysozoa</taxon>
        <taxon>Arthropoda</taxon>
        <taxon>Hexapoda</taxon>
        <taxon>Insecta</taxon>
        <taxon>Pterygota</taxon>
        <taxon>Neoptera</taxon>
        <taxon>Paraneoptera</taxon>
        <taxon>Hemiptera</taxon>
        <taxon>Auchenorrhyncha</taxon>
        <taxon>Cercopoidea</taxon>
        <taxon>Clastopteridae</taxon>
        <taxon>Clastoptera</taxon>
    </lineage>
</organism>
<reference evidence="1" key="1">
    <citation type="submission" date="2015-12" db="EMBL/GenBank/DDBJ databases">
        <title>De novo transcriptome assembly of four potential Pierce s Disease insect vectors from Arizona vineyards.</title>
        <authorList>
            <person name="Tassone E.E."/>
        </authorList>
    </citation>
    <scope>NUCLEOTIDE SEQUENCE</scope>
</reference>
<dbReference type="InterPro" id="IPR052752">
    <property type="entry name" value="NACHT-WD_repeat"/>
</dbReference>
<dbReference type="PANTHER" id="PTHR19871">
    <property type="entry name" value="BETA TRANSDUCIN-RELATED PROTEIN"/>
    <property type="match status" value="1"/>
</dbReference>
<proteinExistence type="predicted"/>
<gene>
    <name evidence="1" type="ORF">g.13502</name>
</gene>
<name>A0A1B6C6I8_9HEMI</name>